<organism evidence="1 2">
    <name type="scientific">Paramecium pentaurelia</name>
    <dbReference type="NCBI Taxonomy" id="43138"/>
    <lineage>
        <taxon>Eukaryota</taxon>
        <taxon>Sar</taxon>
        <taxon>Alveolata</taxon>
        <taxon>Ciliophora</taxon>
        <taxon>Intramacronucleata</taxon>
        <taxon>Oligohymenophorea</taxon>
        <taxon>Peniculida</taxon>
        <taxon>Parameciidae</taxon>
        <taxon>Paramecium</taxon>
    </lineage>
</organism>
<evidence type="ECO:0000313" key="1">
    <source>
        <dbReference type="EMBL" id="CAD8176953.1"/>
    </source>
</evidence>
<gene>
    <name evidence="1" type="ORF">PPENT_87.1.T0660085</name>
</gene>
<reference evidence="1" key="1">
    <citation type="submission" date="2021-01" db="EMBL/GenBank/DDBJ databases">
        <authorList>
            <consortium name="Genoscope - CEA"/>
            <person name="William W."/>
        </authorList>
    </citation>
    <scope>NUCLEOTIDE SEQUENCE</scope>
</reference>
<sequence>MLQFKNYESQIQDNLQKEKIIFDTIQLRNHEGNQYIKPVVTKKCIHSKGCFELDEIKKQLETNQLFTCAECSQNAQQYSDLMWDIRYYANQEFHDSVDEIHIIQGFMVNKYQRNKKYLDLLTKDDVKEHFVTLIQQNFETNSFLKSLIDKKQSGQQELYAICLLDFVKIIIPVRIQGCQHLECYEFTSLLYYQQNKKQSENSFRCTYPECNQRLDISSLNSFFYGIFIDQLLLKEIKQKNPVTIIFNINKQTKTFEQKIYFPLDQSLNSYSQKFNKQMTKQQELDISTNLDKVILQIIQTNLLLEKQDLKSSLLESTSELYIIDQFTKLPVELPTRCINCKDLNKSIDLLTYIFDFLYQKLMKNQQKYSCPLCNSPQNEIMVKIKLNQYIYIDQFLLLKLIKSKNDKYEQQNLNILSQNLQKSNNVGNQLINNQTLHSTENSQQISSTIINQSLKDMIYDRFSLLNTNQSKARYRNPALTKNCLHRSVCFEKEEALQYILQNKFYECPHCHQEAKSLADLVEDWRVQAYKEFNIIVEDVTIIKGIVVNKYIRNKKKYLDFFVIEEYARQFQDMFQRFTHDFSINSMIQKELVSQKSNNQTKINFWCFCLLDKVKINIPVRILGCKHYECYELTSLFFFQEQNRKQQEFLNCKQPGCSNRLKIAHIDYTKQPDTPKTSQKEEQERQDKINDIITLFSGISVDLDLLNAIKLSNPSSYKFYYNQDTGKIQEDINIENGKYVDPVIKAVYDQHPDFHFKITFEEFQKLIQQQAMSVSQGDLLQDDKQLGKKISLYKYRNYKVKMQDQLTKLTIEYPVRCLYGYEKLYCRFQLLKKSKSNKNLQLSIMQKTLKQADDSNLNLKLHIFRYKYAFIYVQRHVLHQWNKYF</sequence>
<dbReference type="AlphaFoldDB" id="A0A8S1VK27"/>
<evidence type="ECO:0000313" key="2">
    <source>
        <dbReference type="Proteomes" id="UP000689195"/>
    </source>
</evidence>
<dbReference type="CDD" id="cd16452">
    <property type="entry name" value="SP-RING-like"/>
    <property type="match status" value="1"/>
</dbReference>
<accession>A0A8S1VK27</accession>
<name>A0A8S1VK27_9CILI</name>
<dbReference type="OrthoDB" id="317074at2759"/>
<protein>
    <recommendedName>
        <fullName evidence="3">SP-RING-type domain-containing protein</fullName>
    </recommendedName>
</protein>
<evidence type="ECO:0008006" key="3">
    <source>
        <dbReference type="Google" id="ProtNLM"/>
    </source>
</evidence>
<comment type="caution">
    <text evidence="1">The sequence shown here is derived from an EMBL/GenBank/DDBJ whole genome shotgun (WGS) entry which is preliminary data.</text>
</comment>
<dbReference type="EMBL" id="CAJJDO010000066">
    <property type="protein sequence ID" value="CAD8176953.1"/>
    <property type="molecule type" value="Genomic_DNA"/>
</dbReference>
<dbReference type="Proteomes" id="UP000689195">
    <property type="component" value="Unassembled WGS sequence"/>
</dbReference>
<proteinExistence type="predicted"/>
<keyword evidence="2" id="KW-1185">Reference proteome</keyword>